<dbReference type="EMBL" id="AVOT02001669">
    <property type="protein sequence ID" value="MBW0467769.1"/>
    <property type="molecule type" value="Genomic_DNA"/>
</dbReference>
<keyword evidence="1" id="KW-0472">Membrane</keyword>
<dbReference type="Pfam" id="PF02992">
    <property type="entry name" value="Transposase_21"/>
    <property type="match status" value="1"/>
</dbReference>
<dbReference type="InterPro" id="IPR004242">
    <property type="entry name" value="Transposase_21"/>
</dbReference>
<evidence type="ECO:0000313" key="3">
    <source>
        <dbReference type="Proteomes" id="UP000765509"/>
    </source>
</evidence>
<protein>
    <submittedName>
        <fullName evidence="2">Uncharacterized protein</fullName>
    </submittedName>
</protein>
<sequence length="384" mass="43770">MIISAILSLRYILPHRASHILNLSLNLRIKSIISRSGGHPTPAFYIPEDLSTIFEYLQFEPVIQNYICFPQCFFINGLTESVTTDQPRCQCHNAPNDNDPPCTQSIGKFISLFEPCTQNTTNMKQIFIPTKNFIYQPFKNWLARFLQRAGIMEILHQNQQSGIPKGSFKCDIWDGFVGKCFTSTGNINDPRLMSIPGALAFLIYVDWFNAHGKSTRLSRIGPIMLICLNLTPSERLKPENLYVAGIIPGTKKPTSLQLNYPLMPLIKELKELWQGYHSSPTSTGPSRSFIHVAISWPLRMLLSFTSLLDLFLTQATTFVIFALFTRLKLKKLVLNFTIHTHTKIINQTLQNGFGNPHNKDKQFSLSMECDIQFWKTFCIGMQPE</sequence>
<dbReference type="Proteomes" id="UP000765509">
    <property type="component" value="Unassembled WGS sequence"/>
</dbReference>
<accession>A0A9Q3GHX8</accession>
<keyword evidence="1" id="KW-1133">Transmembrane helix</keyword>
<dbReference type="OrthoDB" id="3253623at2759"/>
<dbReference type="AlphaFoldDB" id="A0A9Q3GHX8"/>
<evidence type="ECO:0000256" key="1">
    <source>
        <dbReference type="SAM" id="Phobius"/>
    </source>
</evidence>
<proteinExistence type="predicted"/>
<keyword evidence="3" id="KW-1185">Reference proteome</keyword>
<gene>
    <name evidence="2" type="ORF">O181_007484</name>
</gene>
<name>A0A9Q3GHX8_9BASI</name>
<comment type="caution">
    <text evidence="2">The sequence shown here is derived from an EMBL/GenBank/DDBJ whole genome shotgun (WGS) entry which is preliminary data.</text>
</comment>
<keyword evidence="1" id="KW-0812">Transmembrane</keyword>
<organism evidence="2 3">
    <name type="scientific">Austropuccinia psidii MF-1</name>
    <dbReference type="NCBI Taxonomy" id="1389203"/>
    <lineage>
        <taxon>Eukaryota</taxon>
        <taxon>Fungi</taxon>
        <taxon>Dikarya</taxon>
        <taxon>Basidiomycota</taxon>
        <taxon>Pucciniomycotina</taxon>
        <taxon>Pucciniomycetes</taxon>
        <taxon>Pucciniales</taxon>
        <taxon>Sphaerophragmiaceae</taxon>
        <taxon>Austropuccinia</taxon>
    </lineage>
</organism>
<evidence type="ECO:0000313" key="2">
    <source>
        <dbReference type="EMBL" id="MBW0467769.1"/>
    </source>
</evidence>
<reference evidence="2" key="1">
    <citation type="submission" date="2021-03" db="EMBL/GenBank/DDBJ databases">
        <title>Draft genome sequence of rust myrtle Austropuccinia psidii MF-1, a brazilian biotype.</title>
        <authorList>
            <person name="Quecine M.C."/>
            <person name="Pachon D.M.R."/>
            <person name="Bonatelli M.L."/>
            <person name="Correr F.H."/>
            <person name="Franceschini L.M."/>
            <person name="Leite T.F."/>
            <person name="Margarido G.R.A."/>
            <person name="Almeida C.A."/>
            <person name="Ferrarezi J.A."/>
            <person name="Labate C.A."/>
        </authorList>
    </citation>
    <scope>NUCLEOTIDE SEQUENCE</scope>
    <source>
        <strain evidence="2">MF-1</strain>
    </source>
</reference>
<feature type="transmembrane region" description="Helical" evidence="1">
    <location>
        <begin position="300"/>
        <end position="324"/>
    </location>
</feature>